<feature type="domain" description="ITPR-interacting" evidence="3">
    <location>
        <begin position="107"/>
        <end position="270"/>
    </location>
</feature>
<keyword evidence="1" id="KW-0175">Coiled coil</keyword>
<dbReference type="GO" id="GO:0005102">
    <property type="term" value="F:signaling receptor binding"/>
    <property type="evidence" value="ECO:0007669"/>
    <property type="project" value="InterPro"/>
</dbReference>
<proteinExistence type="predicted"/>
<evidence type="ECO:0000259" key="3">
    <source>
        <dbReference type="SMART" id="SM01257"/>
    </source>
</evidence>
<sequence>MKRRGGPSVQQWIDSIPSPIKSTIHNDDNLTTPITPTTIQTTQTMSSTISTSTTTTTTMSTTASVSSQYNMKNILYSKNPVMTVSTPKSSAPNSPVISALNSSPLHGRLVRDPSLQSDSSHCSSVESLLELRKADPEAILLGLGFGGCTSVAQDNGPLSRIPKRFLQPSKLKGIAINNFVKQQQETSESIDTASLGYRGLTGSPFVAPSEIVQKIMERLRDNESHEIDAYSAFHNDSYTPLHMQDGRLSVLSPDSRQFVQRSRSISPDMRNKRMIIGQKSFAFGCDGDLIEINPLNHQNSNRLANINSTDYQDDDDDDDVFTKSRSFNIENINYIKHNNNDDDDDEKSAENIIKLVDNNKHQILYRHIDEHDDDEDGKNNNSSGIEIKINNDESNCWDNINDTGYYTRRSSDSFCELKKSTTDTMINNNSANDERRSSDGLINNETSSIDFKKRKRNSLKRQARISDEEAAEYFESLEANTLSSSSSPPSPSSQDELKLQKGNKVIQCDTNKYHLCCKSDELGQICGHKEDTKDCCYHDANTNCWKKMKQMMKKNQKLENMVVKNRREMAEIREMLNNVLSIRMEPGF</sequence>
<evidence type="ECO:0000313" key="4">
    <source>
        <dbReference type="EMBL" id="KAF7996615.1"/>
    </source>
</evidence>
<dbReference type="InterPro" id="IPR043444">
    <property type="entry name" value="TESPA1-like"/>
</dbReference>
<comment type="caution">
    <text evidence="4">The sequence shown here is derived from an EMBL/GenBank/DDBJ whole genome shotgun (WGS) entry which is preliminary data.</text>
</comment>
<protein>
    <recommendedName>
        <fullName evidence="3">ITPR-interacting domain-containing protein</fullName>
    </recommendedName>
</protein>
<evidence type="ECO:0000313" key="5">
    <source>
        <dbReference type="Proteomes" id="UP000639338"/>
    </source>
</evidence>
<gene>
    <name evidence="4" type="ORF">HCN44_002261</name>
</gene>
<organism evidence="4 5">
    <name type="scientific">Aphidius gifuensis</name>
    <name type="common">Parasitoid wasp</name>
    <dbReference type="NCBI Taxonomy" id="684658"/>
    <lineage>
        <taxon>Eukaryota</taxon>
        <taxon>Metazoa</taxon>
        <taxon>Ecdysozoa</taxon>
        <taxon>Arthropoda</taxon>
        <taxon>Hexapoda</taxon>
        <taxon>Insecta</taxon>
        <taxon>Pterygota</taxon>
        <taxon>Neoptera</taxon>
        <taxon>Endopterygota</taxon>
        <taxon>Hymenoptera</taxon>
        <taxon>Apocrita</taxon>
        <taxon>Ichneumonoidea</taxon>
        <taxon>Braconidae</taxon>
        <taxon>Aphidiinae</taxon>
        <taxon>Aphidius</taxon>
    </lineage>
</organism>
<dbReference type="EMBL" id="JACMRX010000001">
    <property type="protein sequence ID" value="KAF7996615.1"/>
    <property type="molecule type" value="Genomic_DNA"/>
</dbReference>
<accession>A0A834XZN1</accession>
<dbReference type="InterPro" id="IPR029325">
    <property type="entry name" value="ITPR-bd"/>
</dbReference>
<dbReference type="PANTHER" id="PTHR17469:SF15">
    <property type="entry name" value="ITPR-INTERACTING DOMAIN-CONTAINING PROTEIN"/>
    <property type="match status" value="1"/>
</dbReference>
<dbReference type="OrthoDB" id="6088188at2759"/>
<feature type="region of interest" description="Disordered" evidence="2">
    <location>
        <begin position="424"/>
        <end position="444"/>
    </location>
</feature>
<dbReference type="SMART" id="SM01257">
    <property type="entry name" value="KRAP_IP3R_bind"/>
    <property type="match status" value="1"/>
</dbReference>
<evidence type="ECO:0000256" key="1">
    <source>
        <dbReference type="SAM" id="Coils"/>
    </source>
</evidence>
<feature type="region of interest" description="Disordered" evidence="2">
    <location>
        <begin position="1"/>
        <end position="34"/>
    </location>
</feature>
<reference evidence="4 5" key="1">
    <citation type="submission" date="2020-08" db="EMBL/GenBank/DDBJ databases">
        <title>Aphidius gifuensis genome sequencing and assembly.</title>
        <authorList>
            <person name="Du Z."/>
        </authorList>
    </citation>
    <scope>NUCLEOTIDE SEQUENCE [LARGE SCALE GENOMIC DNA]</scope>
    <source>
        <strain evidence="4">YNYX2018</strain>
        <tissue evidence="4">Adults</tissue>
    </source>
</reference>
<keyword evidence="5" id="KW-1185">Reference proteome</keyword>
<feature type="coiled-coil region" evidence="1">
    <location>
        <begin position="548"/>
        <end position="575"/>
    </location>
</feature>
<dbReference type="PANTHER" id="PTHR17469">
    <property type="entry name" value="SPERM SPECIFIC ANTIGEN 2-RELATED"/>
    <property type="match status" value="1"/>
</dbReference>
<name>A0A834XZN1_APHGI</name>
<evidence type="ECO:0000256" key="2">
    <source>
        <dbReference type="SAM" id="MobiDB-lite"/>
    </source>
</evidence>
<dbReference type="AlphaFoldDB" id="A0A834XZN1"/>
<dbReference type="Pfam" id="PF14722">
    <property type="entry name" value="KRAP_IP3R_bind"/>
    <property type="match status" value="1"/>
</dbReference>
<dbReference type="Proteomes" id="UP000639338">
    <property type="component" value="Unassembled WGS sequence"/>
</dbReference>
<feature type="region of interest" description="Disordered" evidence="2">
    <location>
        <begin position="479"/>
        <end position="498"/>
    </location>
</feature>